<reference evidence="2 3" key="1">
    <citation type="journal article" date="2013" name="Genome Biol. Evol.">
        <title>Comparison of metabolic capacities and inference of gene content evolution in mosquito-associated Spiroplasma diminutum and S. taiwanense.</title>
        <authorList>
            <person name="Lo W.S."/>
            <person name="Ku C."/>
            <person name="Chen L.L."/>
            <person name="Chang T.H."/>
            <person name="Kuo C.H."/>
        </authorList>
    </citation>
    <scope>NUCLEOTIDE SEQUENCE [LARGE SCALE GENOMIC DNA]</scope>
    <source>
        <strain evidence="2">CT-1</strain>
    </source>
</reference>
<sequence>MKLSWAFLVGNFFLLIIFSMLFYLLQDSKFYIYEWFWGSSFPGNQINIWPVIIIVFSWIGAAIGILILFLNFRENVDLNKISIYIIIAINIIILISAILIITSAIMWKSDKRLSLVVFSFLSIFSISTIGTTFWVVKNELLKGKTKIKNDIEESK</sequence>
<keyword evidence="1" id="KW-0472">Membrane</keyword>
<dbReference type="STRING" id="1276220.STAIW_v1c05930"/>
<organism evidence="2 3">
    <name type="scientific">Spiroplasma taiwanense CT-1</name>
    <dbReference type="NCBI Taxonomy" id="1276220"/>
    <lineage>
        <taxon>Bacteria</taxon>
        <taxon>Bacillati</taxon>
        <taxon>Mycoplasmatota</taxon>
        <taxon>Mollicutes</taxon>
        <taxon>Entomoplasmatales</taxon>
        <taxon>Spiroplasmataceae</taxon>
        <taxon>Spiroplasma</taxon>
    </lineage>
</organism>
<keyword evidence="1" id="KW-1133">Transmembrane helix</keyword>
<evidence type="ECO:0000313" key="3">
    <source>
        <dbReference type="Proteomes" id="UP000014984"/>
    </source>
</evidence>
<accession>S5MHA1</accession>
<feature type="transmembrane region" description="Helical" evidence="1">
    <location>
        <begin position="7"/>
        <end position="26"/>
    </location>
</feature>
<dbReference type="KEGG" id="stai:STAIW_v1c05930"/>
<feature type="transmembrane region" description="Helical" evidence="1">
    <location>
        <begin position="46"/>
        <end position="69"/>
    </location>
</feature>
<proteinExistence type="predicted"/>
<gene>
    <name evidence="2" type="ORF">STAIW_v1c05930</name>
</gene>
<dbReference type="RefSeq" id="WP_020834354.1">
    <property type="nucleotide sequence ID" value="NC_021846.1"/>
</dbReference>
<evidence type="ECO:0000313" key="2">
    <source>
        <dbReference type="EMBL" id="AGR41215.1"/>
    </source>
</evidence>
<dbReference type="HOGENOM" id="CLU_1814618_0_0_14"/>
<evidence type="ECO:0008006" key="4">
    <source>
        <dbReference type="Google" id="ProtNLM"/>
    </source>
</evidence>
<keyword evidence="1" id="KW-0812">Transmembrane</keyword>
<dbReference type="PATRIC" id="fig|1276220.3.peg.604"/>
<dbReference type="AlphaFoldDB" id="S5MHA1"/>
<evidence type="ECO:0000256" key="1">
    <source>
        <dbReference type="SAM" id="Phobius"/>
    </source>
</evidence>
<name>S5MHA1_9MOLU</name>
<feature type="transmembrane region" description="Helical" evidence="1">
    <location>
        <begin position="81"/>
        <end position="107"/>
    </location>
</feature>
<dbReference type="Proteomes" id="UP000014984">
    <property type="component" value="Chromosome"/>
</dbReference>
<keyword evidence="3" id="KW-1185">Reference proteome</keyword>
<dbReference type="EMBL" id="CP005074">
    <property type="protein sequence ID" value="AGR41215.1"/>
    <property type="molecule type" value="Genomic_DNA"/>
</dbReference>
<protein>
    <recommendedName>
        <fullName evidence="4">Transmembrane protein</fullName>
    </recommendedName>
</protein>
<feature type="transmembrane region" description="Helical" evidence="1">
    <location>
        <begin position="113"/>
        <end position="136"/>
    </location>
</feature>